<name>W4LEG8_ENTF1</name>
<organism evidence="1 2">
    <name type="scientific">Entotheonella factor</name>
    <dbReference type="NCBI Taxonomy" id="1429438"/>
    <lineage>
        <taxon>Bacteria</taxon>
        <taxon>Pseudomonadati</taxon>
        <taxon>Nitrospinota/Tectimicrobiota group</taxon>
        <taxon>Candidatus Tectimicrobiota</taxon>
        <taxon>Candidatus Entotheonellia</taxon>
        <taxon>Candidatus Entotheonellales</taxon>
        <taxon>Candidatus Entotheonellaceae</taxon>
        <taxon>Candidatus Entotheonella</taxon>
    </lineage>
</organism>
<keyword evidence="2" id="KW-1185">Reference proteome</keyword>
<proteinExistence type="predicted"/>
<comment type="caution">
    <text evidence="1">The sequence shown here is derived from an EMBL/GenBank/DDBJ whole genome shotgun (WGS) entry which is preliminary data.</text>
</comment>
<reference evidence="1 2" key="1">
    <citation type="journal article" date="2014" name="Nature">
        <title>An environmental bacterial taxon with a large and distinct metabolic repertoire.</title>
        <authorList>
            <person name="Wilson M.C."/>
            <person name="Mori T."/>
            <person name="Ruckert C."/>
            <person name="Uria A.R."/>
            <person name="Helf M.J."/>
            <person name="Takada K."/>
            <person name="Gernert C."/>
            <person name="Steffens U.A."/>
            <person name="Heycke N."/>
            <person name="Schmitt S."/>
            <person name="Rinke C."/>
            <person name="Helfrich E.J."/>
            <person name="Brachmann A.O."/>
            <person name="Gurgui C."/>
            <person name="Wakimoto T."/>
            <person name="Kracht M."/>
            <person name="Crusemann M."/>
            <person name="Hentschel U."/>
            <person name="Abe I."/>
            <person name="Matsunaga S."/>
            <person name="Kalinowski J."/>
            <person name="Takeyama H."/>
            <person name="Piel J."/>
        </authorList>
    </citation>
    <scope>NUCLEOTIDE SEQUENCE [LARGE SCALE GENOMIC DNA]</scope>
    <source>
        <strain evidence="2">TSY1</strain>
    </source>
</reference>
<evidence type="ECO:0008006" key="3">
    <source>
        <dbReference type="Google" id="ProtNLM"/>
    </source>
</evidence>
<gene>
    <name evidence="1" type="ORF">ETSY1_29390</name>
</gene>
<accession>W4LEG8</accession>
<dbReference type="AlphaFoldDB" id="W4LEG8"/>
<dbReference type="EMBL" id="AZHW01000876">
    <property type="protein sequence ID" value="ETW95741.1"/>
    <property type="molecule type" value="Genomic_DNA"/>
</dbReference>
<dbReference type="Proteomes" id="UP000019141">
    <property type="component" value="Unassembled WGS sequence"/>
</dbReference>
<dbReference type="HOGENOM" id="CLU_2680821_0_0_7"/>
<evidence type="ECO:0000313" key="2">
    <source>
        <dbReference type="Proteomes" id="UP000019141"/>
    </source>
</evidence>
<evidence type="ECO:0000313" key="1">
    <source>
        <dbReference type="EMBL" id="ETW95741.1"/>
    </source>
</evidence>
<sequence length="74" mass="8231">MAPNHQRLKSEIMATLDQLPADSLILLAEFAAFLRHKVPPADQSEDPIFQLGTQPIADDVLDASVNHDAYLYDQ</sequence>
<protein>
    <recommendedName>
        <fullName evidence="3">DUF2281 domain-containing protein</fullName>
    </recommendedName>
</protein>